<feature type="region of interest" description="Disordered" evidence="1">
    <location>
        <begin position="148"/>
        <end position="245"/>
    </location>
</feature>
<feature type="compositionally biased region" description="Basic and acidic residues" evidence="1">
    <location>
        <begin position="180"/>
        <end position="189"/>
    </location>
</feature>
<dbReference type="RefSeq" id="XP_024573528.1">
    <property type="nucleotide sequence ID" value="XM_024722453.1"/>
</dbReference>
<evidence type="ECO:0000313" key="2">
    <source>
        <dbReference type="EMBL" id="CEG37159.1"/>
    </source>
</evidence>
<feature type="compositionally biased region" description="Basic and acidic residues" evidence="1">
    <location>
        <begin position="211"/>
        <end position="245"/>
    </location>
</feature>
<name>A0A0P1A9X1_PLAHL</name>
<accession>A0A0P1A9X1</accession>
<feature type="region of interest" description="Disordered" evidence="1">
    <location>
        <begin position="68"/>
        <end position="122"/>
    </location>
</feature>
<evidence type="ECO:0000313" key="3">
    <source>
        <dbReference type="Proteomes" id="UP000054928"/>
    </source>
</evidence>
<feature type="compositionally biased region" description="Basic and acidic residues" evidence="1">
    <location>
        <begin position="87"/>
        <end position="114"/>
    </location>
</feature>
<organism evidence="2 3">
    <name type="scientific">Plasmopara halstedii</name>
    <name type="common">Downy mildew of sunflower</name>
    <dbReference type="NCBI Taxonomy" id="4781"/>
    <lineage>
        <taxon>Eukaryota</taxon>
        <taxon>Sar</taxon>
        <taxon>Stramenopiles</taxon>
        <taxon>Oomycota</taxon>
        <taxon>Peronosporomycetes</taxon>
        <taxon>Peronosporales</taxon>
        <taxon>Peronosporaceae</taxon>
        <taxon>Plasmopara</taxon>
    </lineage>
</organism>
<feature type="compositionally biased region" description="Basic and acidic residues" evidence="1">
    <location>
        <begin position="150"/>
        <end position="171"/>
    </location>
</feature>
<dbReference type="Proteomes" id="UP000054928">
    <property type="component" value="Unassembled WGS sequence"/>
</dbReference>
<protein>
    <submittedName>
        <fullName evidence="2">Uncharacterized protein</fullName>
    </submittedName>
</protein>
<keyword evidence="3" id="KW-1185">Reference proteome</keyword>
<proteinExistence type="predicted"/>
<dbReference type="OMA" id="MMELEHM"/>
<sequence length="245" mass="28262">MFSTWDLVRPRFWYPMSSLEQSMMDLEHLSELMSRSSFPFDRSNEMLAAPSNLDDDEFFKDLPVLGREQQPATQHRESSAHLTESVSKTKDQVSKDRDNDPNKPNKKTSTDKHQAVAINDDQSRRAFSSYTFSNSSIVDDKGRRVMSTRRRYEDSTGRLKAVHERQIEGKKMRSTWSRMGPEDEGKHEATCPGGTPDEFEAMWQKTPFGDAQKKTIKQEQQKQLEPEKHSLKPNSKAKEKATCKL</sequence>
<reference evidence="3" key="1">
    <citation type="submission" date="2014-09" db="EMBL/GenBank/DDBJ databases">
        <authorList>
            <person name="Sharma Rahul"/>
            <person name="Thines Marco"/>
        </authorList>
    </citation>
    <scope>NUCLEOTIDE SEQUENCE [LARGE SCALE GENOMIC DNA]</scope>
</reference>
<dbReference type="GeneID" id="36399663"/>
<dbReference type="OrthoDB" id="163343at2759"/>
<evidence type="ECO:0000256" key="1">
    <source>
        <dbReference type="SAM" id="MobiDB-lite"/>
    </source>
</evidence>
<dbReference type="AlphaFoldDB" id="A0A0P1A9X1"/>
<dbReference type="EMBL" id="CCYD01000261">
    <property type="protein sequence ID" value="CEG37159.1"/>
    <property type="molecule type" value="Genomic_DNA"/>
</dbReference>